<sequence length="176" mass="19673">MTVNVTLLVVMGVLFAVGVYLLLERSLTRVLLGLMLLTNGANLLILHTSGAPGAAPLYESGLDPSEYSDPLPQALVLTSIVISLATTAFLLSMIWRSWILARRDEIQDDLEDRRVAQQSSYDAEDDDAMPQDTSEFNHGDPRYSPARHNEDEATESPGHHRVERLQQDDRRDPHEH</sequence>
<evidence type="ECO:0000256" key="5">
    <source>
        <dbReference type="ARBA" id="ARBA00022989"/>
    </source>
</evidence>
<keyword evidence="6 8" id="KW-0472">Membrane</keyword>
<feature type="transmembrane region" description="Helical" evidence="8">
    <location>
        <begin position="30"/>
        <end position="54"/>
    </location>
</feature>
<dbReference type="GO" id="GO:0005886">
    <property type="term" value="C:plasma membrane"/>
    <property type="evidence" value="ECO:0007669"/>
    <property type="project" value="UniProtKB-SubCell"/>
</dbReference>
<protein>
    <submittedName>
        <fullName evidence="9">Na(+)/H(+) antiporter subunit C</fullName>
    </submittedName>
</protein>
<dbReference type="STRING" id="378753.KRH_03820"/>
<dbReference type="NCBIfam" id="NF005929">
    <property type="entry name" value="PRK07946.1"/>
    <property type="match status" value="1"/>
</dbReference>
<dbReference type="Proteomes" id="UP000008838">
    <property type="component" value="Chromosome"/>
</dbReference>
<dbReference type="InterPro" id="IPR050601">
    <property type="entry name" value="CPA3_antiporter_subunitC"/>
</dbReference>
<comment type="subcellular location">
    <subcellularLocation>
        <location evidence="1">Cell membrane</location>
        <topology evidence="1">Multi-pass membrane protein</topology>
    </subcellularLocation>
</comment>
<dbReference type="EMBL" id="AP009152">
    <property type="protein sequence ID" value="BAG28729.1"/>
    <property type="molecule type" value="Genomic_DNA"/>
</dbReference>
<comment type="similarity">
    <text evidence="2">Belongs to the CPA3 antiporters (TC 2.A.63) subunit C family.</text>
</comment>
<dbReference type="PANTHER" id="PTHR34583">
    <property type="entry name" value="ANTIPORTER SUBUNIT MNHC2-RELATED"/>
    <property type="match status" value="1"/>
</dbReference>
<evidence type="ECO:0000313" key="10">
    <source>
        <dbReference type="Proteomes" id="UP000008838"/>
    </source>
</evidence>
<feature type="transmembrane region" description="Helical" evidence="8">
    <location>
        <begin position="74"/>
        <end position="95"/>
    </location>
</feature>
<dbReference type="Pfam" id="PF00420">
    <property type="entry name" value="Oxidored_q2"/>
    <property type="match status" value="1"/>
</dbReference>
<evidence type="ECO:0000256" key="3">
    <source>
        <dbReference type="ARBA" id="ARBA00022475"/>
    </source>
</evidence>
<keyword evidence="4 8" id="KW-0812">Transmembrane</keyword>
<keyword evidence="10" id="KW-1185">Reference proteome</keyword>
<dbReference type="Gene3D" id="1.10.287.3510">
    <property type="match status" value="1"/>
</dbReference>
<keyword evidence="3" id="KW-1003">Cell membrane</keyword>
<dbReference type="PANTHER" id="PTHR34583:SF2">
    <property type="entry name" value="ANTIPORTER SUBUNIT MNHC2-RELATED"/>
    <property type="match status" value="1"/>
</dbReference>
<evidence type="ECO:0000256" key="7">
    <source>
        <dbReference type="SAM" id="MobiDB-lite"/>
    </source>
</evidence>
<dbReference type="eggNOG" id="COG1006">
    <property type="taxonomic scope" value="Bacteria"/>
</dbReference>
<evidence type="ECO:0000256" key="8">
    <source>
        <dbReference type="SAM" id="Phobius"/>
    </source>
</evidence>
<proteinExistence type="inferred from homology"/>
<accession>B2GGA6</accession>
<evidence type="ECO:0000256" key="1">
    <source>
        <dbReference type="ARBA" id="ARBA00004651"/>
    </source>
</evidence>
<gene>
    <name evidence="9" type="primary">mrpC</name>
    <name evidence="9" type="ordered locus">KRH_03820</name>
</gene>
<feature type="compositionally biased region" description="Basic and acidic residues" evidence="7">
    <location>
        <begin position="135"/>
        <end position="176"/>
    </location>
</feature>
<name>B2GGA6_KOCRD</name>
<keyword evidence="5 8" id="KW-1133">Transmembrane helix</keyword>
<dbReference type="HOGENOM" id="CLU_082058_0_2_11"/>
<dbReference type="AlphaFoldDB" id="B2GGA6"/>
<evidence type="ECO:0000256" key="6">
    <source>
        <dbReference type="ARBA" id="ARBA00023136"/>
    </source>
</evidence>
<evidence type="ECO:0000313" key="9">
    <source>
        <dbReference type="EMBL" id="BAG28729.1"/>
    </source>
</evidence>
<dbReference type="OrthoDB" id="9799219at2"/>
<feature type="transmembrane region" description="Helical" evidence="8">
    <location>
        <begin position="6"/>
        <end position="23"/>
    </location>
</feature>
<dbReference type="InterPro" id="IPR039428">
    <property type="entry name" value="NUOK/Mnh_C1-like"/>
</dbReference>
<dbReference type="RefSeq" id="WP_012397456.1">
    <property type="nucleotide sequence ID" value="NC_010617.1"/>
</dbReference>
<feature type="region of interest" description="Disordered" evidence="7">
    <location>
        <begin position="113"/>
        <end position="176"/>
    </location>
</feature>
<reference evidence="9 10" key="1">
    <citation type="journal article" date="2008" name="J. Bacteriol.">
        <title>Complete genome sequence of the soil actinomycete Kocuria rhizophila.</title>
        <authorList>
            <person name="Takarada H."/>
            <person name="Sekine M."/>
            <person name="Kosugi H."/>
            <person name="Matsuo Y."/>
            <person name="Fujisawa T."/>
            <person name="Omata S."/>
            <person name="Kishi E."/>
            <person name="Shimizu A."/>
            <person name="Tsukatani N."/>
            <person name="Tanikawa S."/>
            <person name="Fujita N."/>
            <person name="Harayama S."/>
        </authorList>
    </citation>
    <scope>NUCLEOTIDE SEQUENCE [LARGE SCALE GENOMIC DNA]</scope>
    <source>
        <strain evidence="10">ATCC 9341 / DSM 348 / NBRC 103217 / DC2201</strain>
    </source>
</reference>
<evidence type="ECO:0000256" key="2">
    <source>
        <dbReference type="ARBA" id="ARBA00010388"/>
    </source>
</evidence>
<organism evidence="9 10">
    <name type="scientific">Kocuria rhizophila (strain ATCC 9341 / DSM 348 / NBRC 103217 / DC2201)</name>
    <dbReference type="NCBI Taxonomy" id="378753"/>
    <lineage>
        <taxon>Bacteria</taxon>
        <taxon>Bacillati</taxon>
        <taxon>Actinomycetota</taxon>
        <taxon>Actinomycetes</taxon>
        <taxon>Micrococcales</taxon>
        <taxon>Micrococcaceae</taxon>
        <taxon>Kocuria</taxon>
    </lineage>
</organism>
<evidence type="ECO:0000256" key="4">
    <source>
        <dbReference type="ARBA" id="ARBA00022692"/>
    </source>
</evidence>
<dbReference type="KEGG" id="krh:KRH_03820"/>